<reference evidence="2 3" key="1">
    <citation type="submission" date="2024-04" db="EMBL/GenBank/DDBJ databases">
        <authorList>
            <person name="Waldvogel A.-M."/>
            <person name="Schoenle A."/>
        </authorList>
    </citation>
    <scope>NUCLEOTIDE SEQUENCE [LARGE SCALE GENOMIC DNA]</scope>
</reference>
<evidence type="ECO:0000313" key="2">
    <source>
        <dbReference type="EMBL" id="CAL1573735.1"/>
    </source>
</evidence>
<sequence length="718" mass="80958">MPEEPDAPPVTVVALQRYLSDPADAQLLPDDSYSYDVTITDGDISALPLLIKHGMERSLSLQGDVPLQLNRKHYLPLWNNDDPEGAVWASESPSENTVLDVSKITFLCHLEAQFQNRQKTFPLLVKIIQKSRVRYYGKYGLKVDYPYQAYFEVADQSGTMSLVLWNDLCPEFYQRLHVGTVLYLQNYALKQSYQNRTRPHMDHYRVKAFNSVEICLNPHNPVSHITIISPKSVLSQWGLPEVSFQFTTRSALNQLSNNSVCDIIGLVTFVGRVERVRSKTKKGLPEKFWTYRWIHAVDGTSDCPFIIEMFSTSQPEIFHHICPMTYLVCNQMRVCHVDGGLPYLTSSCETQLFITGYHKGQPYVSEPKVKSFIQWTKTLKDDMILKKTTVGGYYTYPPAPKIYTQSFEDASAQVPLVAAADLKKEFETLQYREHKRLAVQGQIMAVQFVKHQTSDNALCGTAEPEGSVTLTHMFEDGPGSRTEAGISLDQTNRKRRGAQQSPEDTITQTKKSVRQENTMGEQVENLTDNSTRDFQSEESGGASWESSNWLTQKLNVSEHLHRGMVYDDSISRAFTFEDKDSLLHWSNLHPARWSSEHITDSVAPAAFPGYYRVTILGLNRHLAVDAAYVPVVHSDDPRAVGLLQDPHGNSMLSCLSSGFLCPLSSDPSPSTHPRPEEVLETAGELDGLNVVCVLDLCHLRGDDVEVILHKVYRATETI</sequence>
<organism evidence="2 3">
    <name type="scientific">Knipowitschia caucasica</name>
    <name type="common">Caucasian dwarf goby</name>
    <name type="synonym">Pomatoschistus caucasicus</name>
    <dbReference type="NCBI Taxonomy" id="637954"/>
    <lineage>
        <taxon>Eukaryota</taxon>
        <taxon>Metazoa</taxon>
        <taxon>Chordata</taxon>
        <taxon>Craniata</taxon>
        <taxon>Vertebrata</taxon>
        <taxon>Euteleostomi</taxon>
        <taxon>Actinopterygii</taxon>
        <taxon>Neopterygii</taxon>
        <taxon>Teleostei</taxon>
        <taxon>Neoteleostei</taxon>
        <taxon>Acanthomorphata</taxon>
        <taxon>Gobiaria</taxon>
        <taxon>Gobiiformes</taxon>
        <taxon>Gobioidei</taxon>
        <taxon>Gobiidae</taxon>
        <taxon>Gobiinae</taxon>
        <taxon>Knipowitschia</taxon>
    </lineage>
</organism>
<name>A0AAV2JD86_KNICA</name>
<evidence type="ECO:0000313" key="3">
    <source>
        <dbReference type="Proteomes" id="UP001497482"/>
    </source>
</evidence>
<proteinExistence type="predicted"/>
<keyword evidence="3" id="KW-1185">Reference proteome</keyword>
<dbReference type="AlphaFoldDB" id="A0AAV2JD86"/>
<dbReference type="PANTHER" id="PTHR14944:SF4">
    <property type="entry name" value="RPA1 RELATED SINGLE STRANDED DNA BINDING PROTEIN, X-LINKED"/>
    <property type="match status" value="1"/>
</dbReference>
<protein>
    <recommendedName>
        <fullName evidence="4">RPA1 related single stranded DNA binding protein</fullName>
    </recommendedName>
</protein>
<gene>
    <name evidence="2" type="ORF">KC01_LOCUS5579</name>
</gene>
<dbReference type="InterPro" id="IPR040893">
    <property type="entry name" value="RADX"/>
</dbReference>
<dbReference type="EMBL" id="OZ035833">
    <property type="protein sequence ID" value="CAL1573735.1"/>
    <property type="molecule type" value="Genomic_DNA"/>
</dbReference>
<feature type="compositionally biased region" description="Low complexity" evidence="1">
    <location>
        <begin position="537"/>
        <end position="546"/>
    </location>
</feature>
<feature type="compositionally biased region" description="Polar residues" evidence="1">
    <location>
        <begin position="498"/>
        <end position="529"/>
    </location>
</feature>
<dbReference type="InterPro" id="IPR012340">
    <property type="entry name" value="NA-bd_OB-fold"/>
</dbReference>
<dbReference type="Pfam" id="PF17659">
    <property type="entry name" value="RADX"/>
    <property type="match status" value="1"/>
</dbReference>
<dbReference type="PANTHER" id="PTHR14944">
    <property type="entry name" value="RPA-RELATED PROTEIN RADX"/>
    <property type="match status" value="1"/>
</dbReference>
<dbReference type="Gene3D" id="2.40.50.140">
    <property type="entry name" value="Nucleic acid-binding proteins"/>
    <property type="match status" value="2"/>
</dbReference>
<dbReference type="GO" id="GO:0003697">
    <property type="term" value="F:single-stranded DNA binding"/>
    <property type="evidence" value="ECO:0007669"/>
    <property type="project" value="InterPro"/>
</dbReference>
<dbReference type="Proteomes" id="UP001497482">
    <property type="component" value="Chromosome 11"/>
</dbReference>
<feature type="region of interest" description="Disordered" evidence="1">
    <location>
        <begin position="473"/>
        <end position="546"/>
    </location>
</feature>
<dbReference type="SUPFAM" id="SSF50249">
    <property type="entry name" value="Nucleic acid-binding proteins"/>
    <property type="match status" value="1"/>
</dbReference>
<evidence type="ECO:0008006" key="4">
    <source>
        <dbReference type="Google" id="ProtNLM"/>
    </source>
</evidence>
<accession>A0AAV2JD86</accession>
<evidence type="ECO:0000256" key="1">
    <source>
        <dbReference type="SAM" id="MobiDB-lite"/>
    </source>
</evidence>